<dbReference type="Proteomes" id="UP000239576">
    <property type="component" value="Unassembled WGS sequence"/>
</dbReference>
<gene>
    <name evidence="1" type="ORF">C7B82_16420</name>
</gene>
<sequence length="113" mass="12359">MPLAELAPKFGLAFAVNIDRLISKAQAVAIAKRILHCDLAYSSEIMTKIAANALASRFLECFTEEDSQYYTNGNYYSTAPRSGWMPAAAATFDTGIVVIGKSRTGCLWVEEED</sequence>
<accession>A0A2T1E455</accession>
<reference evidence="1 2" key="2">
    <citation type="submission" date="2018-03" db="EMBL/GenBank/DDBJ databases">
        <title>The ancient ancestry and fast evolution of plastids.</title>
        <authorList>
            <person name="Moore K.R."/>
            <person name="Magnabosco C."/>
            <person name="Momper L."/>
            <person name="Gold D.A."/>
            <person name="Bosak T."/>
            <person name="Fournier G.P."/>
        </authorList>
    </citation>
    <scope>NUCLEOTIDE SEQUENCE [LARGE SCALE GENOMIC DNA]</scope>
    <source>
        <strain evidence="1 2">ULC18</strain>
    </source>
</reference>
<proteinExistence type="predicted"/>
<dbReference type="AlphaFoldDB" id="A0A2T1E455"/>
<name>A0A2T1E455_9CYAN</name>
<organism evidence="1 2">
    <name type="scientific">Stenomitos frigidus ULC18</name>
    <dbReference type="NCBI Taxonomy" id="2107698"/>
    <lineage>
        <taxon>Bacteria</taxon>
        <taxon>Bacillati</taxon>
        <taxon>Cyanobacteriota</taxon>
        <taxon>Cyanophyceae</taxon>
        <taxon>Leptolyngbyales</taxon>
        <taxon>Leptolyngbyaceae</taxon>
        <taxon>Stenomitos</taxon>
    </lineage>
</organism>
<evidence type="ECO:0000313" key="1">
    <source>
        <dbReference type="EMBL" id="PSB27495.1"/>
    </source>
</evidence>
<keyword evidence="2" id="KW-1185">Reference proteome</keyword>
<reference evidence="2" key="1">
    <citation type="submission" date="2018-02" db="EMBL/GenBank/DDBJ databases">
        <authorList>
            <person name="Moore K."/>
            <person name="Momper L."/>
        </authorList>
    </citation>
    <scope>NUCLEOTIDE SEQUENCE [LARGE SCALE GENOMIC DNA]</scope>
    <source>
        <strain evidence="2">ULC18</strain>
    </source>
</reference>
<protein>
    <submittedName>
        <fullName evidence="1">Uncharacterized protein</fullName>
    </submittedName>
</protein>
<evidence type="ECO:0000313" key="2">
    <source>
        <dbReference type="Proteomes" id="UP000239576"/>
    </source>
</evidence>
<dbReference type="EMBL" id="PVWK01000090">
    <property type="protein sequence ID" value="PSB27495.1"/>
    <property type="molecule type" value="Genomic_DNA"/>
</dbReference>
<comment type="caution">
    <text evidence="1">The sequence shown here is derived from an EMBL/GenBank/DDBJ whole genome shotgun (WGS) entry which is preliminary data.</text>
</comment>